<reference evidence="2" key="2">
    <citation type="journal article" date="2015" name="Data Brief">
        <title>Shoot transcriptome of the giant reed, Arundo donax.</title>
        <authorList>
            <person name="Barrero R.A."/>
            <person name="Guerrero F.D."/>
            <person name="Moolhuijzen P."/>
            <person name="Goolsby J.A."/>
            <person name="Tidwell J."/>
            <person name="Bellgard S.E."/>
            <person name="Bellgard M.I."/>
        </authorList>
    </citation>
    <scope>NUCLEOTIDE SEQUENCE</scope>
    <source>
        <tissue evidence="2">Shoot tissue taken approximately 20 cm above the soil surface</tissue>
    </source>
</reference>
<protein>
    <submittedName>
        <fullName evidence="2">Uncharacterized protein</fullName>
    </submittedName>
</protein>
<organism evidence="2">
    <name type="scientific">Arundo donax</name>
    <name type="common">Giant reed</name>
    <name type="synonym">Donax arundinaceus</name>
    <dbReference type="NCBI Taxonomy" id="35708"/>
    <lineage>
        <taxon>Eukaryota</taxon>
        <taxon>Viridiplantae</taxon>
        <taxon>Streptophyta</taxon>
        <taxon>Embryophyta</taxon>
        <taxon>Tracheophyta</taxon>
        <taxon>Spermatophyta</taxon>
        <taxon>Magnoliopsida</taxon>
        <taxon>Liliopsida</taxon>
        <taxon>Poales</taxon>
        <taxon>Poaceae</taxon>
        <taxon>PACMAD clade</taxon>
        <taxon>Arundinoideae</taxon>
        <taxon>Arundineae</taxon>
        <taxon>Arundo</taxon>
    </lineage>
</organism>
<reference evidence="2" key="1">
    <citation type="submission" date="2014-09" db="EMBL/GenBank/DDBJ databases">
        <authorList>
            <person name="Magalhaes I.L.F."/>
            <person name="Oliveira U."/>
            <person name="Santos F.R."/>
            <person name="Vidigal T.H.D.A."/>
            <person name="Brescovit A.D."/>
            <person name="Santos A.J."/>
        </authorList>
    </citation>
    <scope>NUCLEOTIDE SEQUENCE</scope>
    <source>
        <tissue evidence="2">Shoot tissue taken approximately 20 cm above the soil surface</tissue>
    </source>
</reference>
<name>A0A0A9ACI7_ARUDO</name>
<proteinExistence type="predicted"/>
<evidence type="ECO:0000256" key="1">
    <source>
        <dbReference type="SAM" id="SignalP"/>
    </source>
</evidence>
<dbReference type="EMBL" id="GBRH01248516">
    <property type="protein sequence ID" value="JAD49379.1"/>
    <property type="molecule type" value="Transcribed_RNA"/>
</dbReference>
<sequence length="52" mass="5904">MNPLYVVAIVFPFVWQSIIACTEVMGSAQERKSSLGRFSSSCKFIYHHDHQG</sequence>
<dbReference type="AlphaFoldDB" id="A0A0A9ACI7"/>
<evidence type="ECO:0000313" key="2">
    <source>
        <dbReference type="EMBL" id="JAD49379.1"/>
    </source>
</evidence>
<feature type="chain" id="PRO_5002060196" evidence="1">
    <location>
        <begin position="21"/>
        <end position="52"/>
    </location>
</feature>
<keyword evidence="1" id="KW-0732">Signal</keyword>
<feature type="signal peptide" evidence="1">
    <location>
        <begin position="1"/>
        <end position="20"/>
    </location>
</feature>
<accession>A0A0A9ACI7</accession>